<organism evidence="4 5">
    <name type="scientific">Rhamnusium bicolor</name>
    <dbReference type="NCBI Taxonomy" id="1586634"/>
    <lineage>
        <taxon>Eukaryota</taxon>
        <taxon>Metazoa</taxon>
        <taxon>Ecdysozoa</taxon>
        <taxon>Arthropoda</taxon>
        <taxon>Hexapoda</taxon>
        <taxon>Insecta</taxon>
        <taxon>Pterygota</taxon>
        <taxon>Neoptera</taxon>
        <taxon>Endopterygota</taxon>
        <taxon>Coleoptera</taxon>
        <taxon>Polyphaga</taxon>
        <taxon>Cucujiformia</taxon>
        <taxon>Chrysomeloidea</taxon>
        <taxon>Cerambycidae</taxon>
        <taxon>Lepturinae</taxon>
        <taxon>Rhagiini</taxon>
        <taxon>Rhamnusium</taxon>
    </lineage>
</organism>
<gene>
    <name evidence="4" type="ORF">NQ314_017845</name>
</gene>
<dbReference type="InterPro" id="IPR017923">
    <property type="entry name" value="TFIIS_N"/>
</dbReference>
<evidence type="ECO:0000313" key="4">
    <source>
        <dbReference type="EMBL" id="KAJ8929465.1"/>
    </source>
</evidence>
<name>A0AAV8WTT7_9CUCU</name>
<protein>
    <recommendedName>
        <fullName evidence="3">TFIIS N-terminal domain-containing protein</fullName>
    </recommendedName>
</protein>
<dbReference type="InterPro" id="IPR042376">
    <property type="entry name" value="MED26"/>
</dbReference>
<feature type="compositionally biased region" description="Basic residues" evidence="2">
    <location>
        <begin position="142"/>
        <end position="151"/>
    </location>
</feature>
<dbReference type="AlphaFoldDB" id="A0AAV8WTT7"/>
<feature type="region of interest" description="Disordered" evidence="2">
    <location>
        <begin position="122"/>
        <end position="151"/>
    </location>
</feature>
<comment type="subcellular location">
    <subcellularLocation>
        <location evidence="1">Nucleus</location>
    </subcellularLocation>
</comment>
<dbReference type="PANTHER" id="PTHR15201:SF1">
    <property type="entry name" value="MEDIATOR OF RNA POLYMERASE II TRANSCRIPTION SUBUNIT 26"/>
    <property type="match status" value="1"/>
</dbReference>
<dbReference type="GO" id="GO:0006357">
    <property type="term" value="P:regulation of transcription by RNA polymerase II"/>
    <property type="evidence" value="ECO:0007669"/>
    <property type="project" value="InterPro"/>
</dbReference>
<dbReference type="InterPro" id="IPR035441">
    <property type="entry name" value="TFIIS/LEDGF_dom_sf"/>
</dbReference>
<dbReference type="GO" id="GO:0016592">
    <property type="term" value="C:mediator complex"/>
    <property type="evidence" value="ECO:0007669"/>
    <property type="project" value="InterPro"/>
</dbReference>
<dbReference type="PANTHER" id="PTHR15201">
    <property type="entry name" value="CRSP70"/>
    <property type="match status" value="1"/>
</dbReference>
<dbReference type="PROSITE" id="PS51319">
    <property type="entry name" value="TFIIS_N"/>
    <property type="match status" value="1"/>
</dbReference>
<keyword evidence="1" id="KW-0539">Nucleus</keyword>
<evidence type="ECO:0000259" key="3">
    <source>
        <dbReference type="PROSITE" id="PS51319"/>
    </source>
</evidence>
<reference evidence="4" key="1">
    <citation type="journal article" date="2023" name="Insect Mol. Biol.">
        <title>Genome sequencing provides insights into the evolution of gene families encoding plant cell wall-degrading enzymes in longhorned beetles.</title>
        <authorList>
            <person name="Shin N.R."/>
            <person name="Okamura Y."/>
            <person name="Kirsch R."/>
            <person name="Pauchet Y."/>
        </authorList>
    </citation>
    <scope>NUCLEOTIDE SEQUENCE</scope>
    <source>
        <strain evidence="4">RBIC_L_NR</strain>
    </source>
</reference>
<dbReference type="GO" id="GO:0003712">
    <property type="term" value="F:transcription coregulator activity"/>
    <property type="evidence" value="ECO:0007669"/>
    <property type="project" value="TreeGrafter"/>
</dbReference>
<proteinExistence type="predicted"/>
<dbReference type="Pfam" id="PF08711">
    <property type="entry name" value="Med26"/>
    <property type="match status" value="1"/>
</dbReference>
<dbReference type="SUPFAM" id="SSF47676">
    <property type="entry name" value="Conserved domain common to transcription factors TFIIS, elongin A, CRSP70"/>
    <property type="match status" value="1"/>
</dbReference>
<keyword evidence="5" id="KW-1185">Reference proteome</keyword>
<dbReference type="Gene3D" id="1.20.930.10">
    <property type="entry name" value="Conserved domain common to transcription factors TFIIS, elongin A, CRSP70"/>
    <property type="match status" value="1"/>
</dbReference>
<comment type="caution">
    <text evidence="4">The sequence shown here is derived from an EMBL/GenBank/DDBJ whole genome shotgun (WGS) entry which is preliminary data.</text>
</comment>
<evidence type="ECO:0000256" key="1">
    <source>
        <dbReference type="PROSITE-ProRule" id="PRU00649"/>
    </source>
</evidence>
<dbReference type="Proteomes" id="UP001162156">
    <property type="component" value="Unassembled WGS sequence"/>
</dbReference>
<feature type="domain" description="TFIIS N-terminal" evidence="3">
    <location>
        <begin position="1"/>
        <end position="44"/>
    </location>
</feature>
<dbReference type="GO" id="GO:0010628">
    <property type="term" value="P:positive regulation of gene expression"/>
    <property type="evidence" value="ECO:0007669"/>
    <property type="project" value="TreeGrafter"/>
</dbReference>
<evidence type="ECO:0000256" key="2">
    <source>
        <dbReference type="SAM" id="MobiDB-lite"/>
    </source>
</evidence>
<dbReference type="GO" id="GO:0070847">
    <property type="term" value="C:core mediator complex"/>
    <property type="evidence" value="ECO:0007669"/>
    <property type="project" value="TreeGrafter"/>
</dbReference>
<sequence length="151" mass="17347">MVTSKVTTRLGKYINELRRKTTNEALCQRAKELVKKWRNAFLLESNGQIKQSPPLQHEDVNLNQLKVKKRPAKDLADHINAKRAKINGGMSELDFSDNSNSSFKDVISTVKMEPKRDVILINSDSNSSMPEKHDPHLDQQMPKKRGRKKRI</sequence>
<evidence type="ECO:0000313" key="5">
    <source>
        <dbReference type="Proteomes" id="UP001162156"/>
    </source>
</evidence>
<accession>A0AAV8WTT7</accession>
<dbReference type="EMBL" id="JANEYF010004999">
    <property type="protein sequence ID" value="KAJ8929465.1"/>
    <property type="molecule type" value="Genomic_DNA"/>
</dbReference>